<gene>
    <name evidence="2" type="primary">LOC107798980</name>
</gene>
<proteinExistence type="predicted"/>
<reference evidence="1" key="1">
    <citation type="journal article" date="2014" name="Nat. Commun.">
        <title>The tobacco genome sequence and its comparison with those of tomato and potato.</title>
        <authorList>
            <person name="Sierro N."/>
            <person name="Battey J.N."/>
            <person name="Ouadi S."/>
            <person name="Bakaher N."/>
            <person name="Bovet L."/>
            <person name="Willig A."/>
            <person name="Goepfert S."/>
            <person name="Peitsch M.C."/>
            <person name="Ivanov N.V."/>
        </authorList>
    </citation>
    <scope>NUCLEOTIDE SEQUENCE [LARGE SCALE GENOMIC DNA]</scope>
</reference>
<dbReference type="AlphaFoldDB" id="A0A1S4AM61"/>
<dbReference type="CDD" id="cd09272">
    <property type="entry name" value="RNase_HI_RT_Ty1"/>
    <property type="match status" value="1"/>
</dbReference>
<dbReference type="KEGG" id="nta:107798980"/>
<dbReference type="PaxDb" id="4097-A0A1S4AM61"/>
<protein>
    <submittedName>
        <fullName evidence="2">Secreted RxLR effector protein 161-like</fullName>
    </submittedName>
    <submittedName>
        <fullName evidence="2">Uncharacterized mitochondrial protein AtMg00810-like</fullName>
    </submittedName>
</protein>
<dbReference type="PANTHER" id="PTHR11439">
    <property type="entry name" value="GAG-POL-RELATED RETROTRANSPOSON"/>
    <property type="match status" value="1"/>
</dbReference>
<keyword evidence="1" id="KW-1185">Reference proteome</keyword>
<dbReference type="PANTHER" id="PTHR11439:SF444">
    <property type="entry name" value="HELICASE ATP-BINDING DOMAIN-CONTAINING PROTEIN"/>
    <property type="match status" value="1"/>
</dbReference>
<dbReference type="OrthoDB" id="7605830at2759"/>
<organism evidence="1 2">
    <name type="scientific">Nicotiana tabacum</name>
    <name type="common">Common tobacco</name>
    <dbReference type="NCBI Taxonomy" id="4097"/>
    <lineage>
        <taxon>Eukaryota</taxon>
        <taxon>Viridiplantae</taxon>
        <taxon>Streptophyta</taxon>
        <taxon>Embryophyta</taxon>
        <taxon>Tracheophyta</taxon>
        <taxon>Spermatophyta</taxon>
        <taxon>Magnoliopsida</taxon>
        <taxon>eudicotyledons</taxon>
        <taxon>Gunneridae</taxon>
        <taxon>Pentapetalae</taxon>
        <taxon>asterids</taxon>
        <taxon>lamiids</taxon>
        <taxon>Solanales</taxon>
        <taxon>Solanaceae</taxon>
        <taxon>Nicotianoideae</taxon>
        <taxon>Nicotianeae</taxon>
        <taxon>Nicotiana</taxon>
    </lineage>
</organism>
<dbReference type="GeneID" id="107798980"/>
<accession>A0A1S4AM61</accession>
<evidence type="ECO:0000313" key="1">
    <source>
        <dbReference type="Proteomes" id="UP000790787"/>
    </source>
</evidence>
<dbReference type="Proteomes" id="UP000790787">
    <property type="component" value="Chromosome 20"/>
</dbReference>
<reference evidence="2" key="2">
    <citation type="submission" date="2025-08" db="UniProtKB">
        <authorList>
            <consortium name="RefSeq"/>
        </authorList>
    </citation>
    <scope>IDENTIFICATION</scope>
    <source>
        <tissue evidence="2">Leaf</tissue>
    </source>
</reference>
<dbReference type="RefSeq" id="XP_016477518.1">
    <property type="nucleotide sequence ID" value="XM_016622032.1"/>
</dbReference>
<name>A0A1S4AM61_TOBAC</name>
<evidence type="ECO:0000313" key="2">
    <source>
        <dbReference type="RefSeq" id="XP_016477518.1"/>
    </source>
</evidence>
<dbReference type="STRING" id="4097.A0A1S4AM61"/>
<sequence length="209" mass="23700">MKLIEALLHMRFQQSRYVDSLFTKNVGNDIVIILRKYAQELIFELGLSGAKPAQTPLELNQKLTSAKYDSCSCFNTDNAHLDEALENLGVYQRLVRTMIYLTMTRPDIGFVVQVLSQYMHCPKNSYMEATPMVVRYIKEAQGLGLLMPAESSNKLIAYCDSDWGACIQTRRSVTVYLVKFGNSLISWKSKKQNTVSRSSAQAEFRSMTA</sequence>